<dbReference type="EMBL" id="NJIH01000001">
    <property type="protein sequence ID" value="OWT66248.1"/>
    <property type="molecule type" value="Genomic_DNA"/>
</dbReference>
<evidence type="ECO:0000256" key="2">
    <source>
        <dbReference type="SAM" id="SignalP"/>
    </source>
</evidence>
<dbReference type="Pfam" id="PF03401">
    <property type="entry name" value="TctC"/>
    <property type="match status" value="1"/>
</dbReference>
<dbReference type="InterPro" id="IPR005064">
    <property type="entry name" value="BUG"/>
</dbReference>
<dbReference type="Gene3D" id="3.40.190.150">
    <property type="entry name" value="Bordetella uptake gene, domain 1"/>
    <property type="match status" value="1"/>
</dbReference>
<protein>
    <submittedName>
        <fullName evidence="3">LacI family transcriptional regulator</fullName>
    </submittedName>
</protein>
<dbReference type="SUPFAM" id="SSF53850">
    <property type="entry name" value="Periplasmic binding protein-like II"/>
    <property type="match status" value="1"/>
</dbReference>
<dbReference type="InterPro" id="IPR042100">
    <property type="entry name" value="Bug_dom1"/>
</dbReference>
<dbReference type="CDD" id="cd07012">
    <property type="entry name" value="PBP2_Bug_TTT"/>
    <property type="match status" value="1"/>
</dbReference>
<keyword evidence="4" id="KW-1185">Reference proteome</keyword>
<sequence length="322" mass="33998">MLKLKTLMGAALLAATAATAQAASYPDHAVTIVVPFPAGGSTDYAGRLAADILSKQLHGNFIVQNKPGATGSIGAAEVKRSAADGYTLLVSSPAVYAVNQYLFKSLQYDPVKDFDPITILVRAPNVLVANPKSPAQDVPSLIRLLKEHPGTVTFASSGNGATDHLTAELFWQKTGTKGLHVPYKGGAPAIADLMGGQVQYSFQNVNAVIGQIRSGKLKALAVTADQRSPVLPDVPTMAEAGVPGLAVYSWQAAVAPHGIPADIQAKLNQALVKGLHQPDVKAKLEHLGFEVVGDTPEDFRKFQLAEMARWKNVIETAHISIN</sequence>
<dbReference type="OrthoDB" id="8678477at2"/>
<evidence type="ECO:0000313" key="3">
    <source>
        <dbReference type="EMBL" id="OWT66248.1"/>
    </source>
</evidence>
<reference evidence="4" key="1">
    <citation type="submission" date="2017-06" db="EMBL/GenBank/DDBJ databases">
        <title>Herbaspirillum phytohormonus sp. nov., isolated from the root nodule of Robinia pseudoacacia in lead-zinc mine.</title>
        <authorList>
            <person name="Fan M."/>
            <person name="Lin Y."/>
        </authorList>
    </citation>
    <scope>NUCLEOTIDE SEQUENCE [LARGE SCALE GENOMIC DNA]</scope>
    <source>
        <strain evidence="4">SC-089</strain>
    </source>
</reference>
<evidence type="ECO:0000313" key="4">
    <source>
        <dbReference type="Proteomes" id="UP000214603"/>
    </source>
</evidence>
<feature type="chain" id="PRO_5012285092" evidence="2">
    <location>
        <begin position="23"/>
        <end position="322"/>
    </location>
</feature>
<dbReference type="RefSeq" id="WP_088601376.1">
    <property type="nucleotide sequence ID" value="NZ_NJIH01000001.1"/>
</dbReference>
<organism evidence="3 4">
    <name type="scientific">Candidimonas nitroreducens</name>
    <dbReference type="NCBI Taxonomy" id="683354"/>
    <lineage>
        <taxon>Bacteria</taxon>
        <taxon>Pseudomonadati</taxon>
        <taxon>Pseudomonadota</taxon>
        <taxon>Betaproteobacteria</taxon>
        <taxon>Burkholderiales</taxon>
        <taxon>Alcaligenaceae</taxon>
        <taxon>Candidimonas</taxon>
    </lineage>
</organism>
<gene>
    <name evidence="3" type="ORF">CEY11_00425</name>
</gene>
<dbReference type="PIRSF" id="PIRSF017082">
    <property type="entry name" value="YflP"/>
    <property type="match status" value="1"/>
</dbReference>
<dbReference type="Gene3D" id="3.40.190.10">
    <property type="entry name" value="Periplasmic binding protein-like II"/>
    <property type="match status" value="1"/>
</dbReference>
<accession>A0A225MYB4</accession>
<feature type="signal peptide" evidence="2">
    <location>
        <begin position="1"/>
        <end position="22"/>
    </location>
</feature>
<keyword evidence="2" id="KW-0732">Signal</keyword>
<dbReference type="PANTHER" id="PTHR42928:SF5">
    <property type="entry name" value="BLR1237 PROTEIN"/>
    <property type="match status" value="1"/>
</dbReference>
<dbReference type="AlphaFoldDB" id="A0A225MYB4"/>
<proteinExistence type="inferred from homology"/>
<comment type="caution">
    <text evidence="3">The sequence shown here is derived from an EMBL/GenBank/DDBJ whole genome shotgun (WGS) entry which is preliminary data.</text>
</comment>
<comment type="similarity">
    <text evidence="1">Belongs to the UPF0065 (bug) family.</text>
</comment>
<name>A0A225MYB4_9BURK</name>
<dbReference type="Proteomes" id="UP000214603">
    <property type="component" value="Unassembled WGS sequence"/>
</dbReference>
<evidence type="ECO:0000256" key="1">
    <source>
        <dbReference type="ARBA" id="ARBA00006987"/>
    </source>
</evidence>
<dbReference type="PANTHER" id="PTHR42928">
    <property type="entry name" value="TRICARBOXYLATE-BINDING PROTEIN"/>
    <property type="match status" value="1"/>
</dbReference>